<comment type="similarity">
    <text evidence="1">Belongs to the alkB family.</text>
</comment>
<feature type="region of interest" description="Disordered" evidence="2">
    <location>
        <begin position="529"/>
        <end position="595"/>
    </location>
</feature>
<keyword evidence="4" id="KW-1185">Reference proteome</keyword>
<feature type="region of interest" description="Disordered" evidence="2">
    <location>
        <begin position="419"/>
        <end position="442"/>
    </location>
</feature>
<feature type="region of interest" description="Disordered" evidence="2">
    <location>
        <begin position="104"/>
        <end position="161"/>
    </location>
</feature>
<proteinExistence type="inferred from homology"/>
<comment type="caution">
    <text evidence="3">The sequence shown here is derived from an EMBL/GenBank/DDBJ whole genome shotgun (WGS) entry which is preliminary data.</text>
</comment>
<dbReference type="InterPro" id="IPR044842">
    <property type="entry name" value="ALKBH9B/ALKBH10B-like"/>
</dbReference>
<dbReference type="InterPro" id="IPR037151">
    <property type="entry name" value="AlkB-like_sf"/>
</dbReference>
<dbReference type="Gene3D" id="2.60.120.590">
    <property type="entry name" value="Alpha-ketoglutarate-dependent dioxygenase AlkB-like"/>
    <property type="match status" value="1"/>
</dbReference>
<reference evidence="3 4" key="1">
    <citation type="journal article" date="2018" name="Mol. Plant">
        <title>The genome of Artemisia annua provides insight into the evolution of Asteraceae family and artemisinin biosynthesis.</title>
        <authorList>
            <person name="Shen Q."/>
            <person name="Zhang L."/>
            <person name="Liao Z."/>
            <person name="Wang S."/>
            <person name="Yan T."/>
            <person name="Shi P."/>
            <person name="Liu M."/>
            <person name="Fu X."/>
            <person name="Pan Q."/>
            <person name="Wang Y."/>
            <person name="Lv Z."/>
            <person name="Lu X."/>
            <person name="Zhang F."/>
            <person name="Jiang W."/>
            <person name="Ma Y."/>
            <person name="Chen M."/>
            <person name="Hao X."/>
            <person name="Li L."/>
            <person name="Tang Y."/>
            <person name="Lv G."/>
            <person name="Zhou Y."/>
            <person name="Sun X."/>
            <person name="Brodelius P.E."/>
            <person name="Rose J.K.C."/>
            <person name="Tang K."/>
        </authorList>
    </citation>
    <scope>NUCLEOTIDE SEQUENCE [LARGE SCALE GENOMIC DNA]</scope>
    <source>
        <strain evidence="4">cv. Huhao1</strain>
        <tissue evidence="3">Leaf</tissue>
    </source>
</reference>
<feature type="compositionally biased region" description="Gly residues" evidence="2">
    <location>
        <begin position="110"/>
        <end position="125"/>
    </location>
</feature>
<feature type="compositionally biased region" description="Basic and acidic residues" evidence="2">
    <location>
        <begin position="583"/>
        <end position="595"/>
    </location>
</feature>
<dbReference type="GO" id="GO:0003729">
    <property type="term" value="F:mRNA binding"/>
    <property type="evidence" value="ECO:0007669"/>
    <property type="project" value="InterPro"/>
</dbReference>
<evidence type="ECO:0000313" key="4">
    <source>
        <dbReference type="Proteomes" id="UP000245207"/>
    </source>
</evidence>
<evidence type="ECO:0000313" key="3">
    <source>
        <dbReference type="EMBL" id="PWA41565.1"/>
    </source>
</evidence>
<dbReference type="PANTHER" id="PTHR31447:SF0">
    <property type="entry name" value="HYDROXYPROLINE-RICH GLYCOPROTEIN FAMILY PROTEIN"/>
    <property type="match status" value="1"/>
</dbReference>
<keyword evidence="3" id="KW-0223">Dioxygenase</keyword>
<dbReference type="EMBL" id="PKPP01012994">
    <property type="protein sequence ID" value="PWA41565.1"/>
    <property type="molecule type" value="Genomic_DNA"/>
</dbReference>
<sequence length="595" mass="64758">MAMQSANVVMTDNNNKMHYGNGGWYDERDGFISWLRGEFAAANAIIDSLCHHLKSSSDNGGDYDEVIGSIQNRRCNWNAVLHMQQYFSVAEVVYALQQVAVKRRERGGGKRSGAGGGGFRTGHGLGLKSDEKYTNGLNTKPQANTNQHGMESKPDLSGNSECEAKEVDNKCKPDMNACSDVHLENGSSSTRIAHMKPNFSAVAKTFVGTEMLDGKQVNVVEGMKMYEELFDDSEVGKLVSLVNDLRIAGRQGKFHARQTYVVSKRPMKGHGREMIQLGLPIADAPFEDEVTGGTFKERRTEPIPSLFQDVIERLMATQILSVKPDSCIIDIYNEGDHSTPRLWPNWFGRPVGVLSLTECDMTFGRVIGMDHPGDYRGSIKLSLTPGSMLVMEGRSADVARHAIPSIRKQRIIVTFTKSQPKKNIPGDDQRSSHPVTPLSHWVPPPTRPPNHIRHPVVPKHHVTVPTTGVLPNLACRPQLQSPNGIRPIFIPAAVAPAMAFPASPVALPPSSGGWTTTPLMQHAPPRLPLPGTGVFLPPGGNSPPQKSEPSTPEKENAEEDCNGISNGNGGDMLAAAGAGVGEWRQKQNDDVKVVT</sequence>
<feature type="compositionally biased region" description="Polar residues" evidence="2">
    <location>
        <begin position="135"/>
        <end position="149"/>
    </location>
</feature>
<dbReference type="GO" id="GO:0051213">
    <property type="term" value="F:dioxygenase activity"/>
    <property type="evidence" value="ECO:0007669"/>
    <property type="project" value="UniProtKB-KW"/>
</dbReference>
<protein>
    <submittedName>
        <fullName evidence="3">Oxoglutarate/iron-dependent dioxygenase</fullName>
    </submittedName>
</protein>
<evidence type="ECO:0000256" key="1">
    <source>
        <dbReference type="ARBA" id="ARBA00007879"/>
    </source>
</evidence>
<dbReference type="OrthoDB" id="1916097at2759"/>
<dbReference type="SUPFAM" id="SSF51197">
    <property type="entry name" value="Clavaminate synthase-like"/>
    <property type="match status" value="1"/>
</dbReference>
<gene>
    <name evidence="3" type="ORF">CTI12_AA552800</name>
</gene>
<name>A0A2U1KXS6_ARTAN</name>
<keyword evidence="3" id="KW-0560">Oxidoreductase</keyword>
<dbReference type="Proteomes" id="UP000245207">
    <property type="component" value="Unassembled WGS sequence"/>
</dbReference>
<accession>A0A2U1KXS6</accession>
<dbReference type="GO" id="GO:0006402">
    <property type="term" value="P:mRNA catabolic process"/>
    <property type="evidence" value="ECO:0007669"/>
    <property type="project" value="InterPro"/>
</dbReference>
<dbReference type="STRING" id="35608.A0A2U1KXS6"/>
<dbReference type="GO" id="GO:0032451">
    <property type="term" value="F:demethylase activity"/>
    <property type="evidence" value="ECO:0007669"/>
    <property type="project" value="InterPro"/>
</dbReference>
<evidence type="ECO:0000256" key="2">
    <source>
        <dbReference type="SAM" id="MobiDB-lite"/>
    </source>
</evidence>
<dbReference type="PANTHER" id="PTHR31447">
    <property type="entry name" value="HYDROXYPROLINE-RICH GLYCOPROTEIN FAMILY PROTEIN-RELATED"/>
    <property type="match status" value="1"/>
</dbReference>
<dbReference type="AlphaFoldDB" id="A0A2U1KXS6"/>
<organism evidence="3 4">
    <name type="scientific">Artemisia annua</name>
    <name type="common">Sweet wormwood</name>
    <dbReference type="NCBI Taxonomy" id="35608"/>
    <lineage>
        <taxon>Eukaryota</taxon>
        <taxon>Viridiplantae</taxon>
        <taxon>Streptophyta</taxon>
        <taxon>Embryophyta</taxon>
        <taxon>Tracheophyta</taxon>
        <taxon>Spermatophyta</taxon>
        <taxon>Magnoliopsida</taxon>
        <taxon>eudicotyledons</taxon>
        <taxon>Gunneridae</taxon>
        <taxon>Pentapetalae</taxon>
        <taxon>asterids</taxon>
        <taxon>campanulids</taxon>
        <taxon>Asterales</taxon>
        <taxon>Asteraceae</taxon>
        <taxon>Asteroideae</taxon>
        <taxon>Anthemideae</taxon>
        <taxon>Artemisiinae</taxon>
        <taxon>Artemisia</taxon>
    </lineage>
</organism>